<dbReference type="SMART" id="SM00530">
    <property type="entry name" value="HTH_XRE"/>
    <property type="match status" value="1"/>
</dbReference>
<keyword evidence="3" id="KW-1185">Reference proteome</keyword>
<evidence type="ECO:0000313" key="3">
    <source>
        <dbReference type="Proteomes" id="UP000075320"/>
    </source>
</evidence>
<dbReference type="GO" id="GO:0003677">
    <property type="term" value="F:DNA binding"/>
    <property type="evidence" value="ECO:0007669"/>
    <property type="project" value="InterPro"/>
</dbReference>
<dbReference type="SUPFAM" id="SSF47413">
    <property type="entry name" value="lambda repressor-like DNA-binding domains"/>
    <property type="match status" value="1"/>
</dbReference>
<organism evidence="2 3">
    <name type="scientific">Bdellovibrio bacteriovorus</name>
    <dbReference type="NCBI Taxonomy" id="959"/>
    <lineage>
        <taxon>Bacteria</taxon>
        <taxon>Pseudomonadati</taxon>
        <taxon>Bdellovibrionota</taxon>
        <taxon>Bdellovibrionia</taxon>
        <taxon>Bdellovibrionales</taxon>
        <taxon>Pseudobdellovibrionaceae</taxon>
        <taxon>Bdellovibrio</taxon>
    </lineage>
</organism>
<protein>
    <recommendedName>
        <fullName evidence="1">HTH cro/C1-type domain-containing protein</fullName>
    </recommendedName>
</protein>
<dbReference type="Pfam" id="PF13560">
    <property type="entry name" value="HTH_31"/>
    <property type="match status" value="1"/>
</dbReference>
<proteinExistence type="predicted"/>
<sequence length="95" mass="10957">MNQFLKTRRLQAVLTQQQASALLGYQSSQFLSNLERGLSKPPIPVLIKMCSIYGIPEEEMRSEYIRWVQEEAARKAEQQWTTHKASMKASIEEKA</sequence>
<name>A0A150WLX2_BDEBC</name>
<evidence type="ECO:0000313" key="2">
    <source>
        <dbReference type="EMBL" id="KYG64928.1"/>
    </source>
</evidence>
<dbReference type="EMBL" id="LUKE01000002">
    <property type="protein sequence ID" value="KYG64928.1"/>
    <property type="molecule type" value="Genomic_DNA"/>
</dbReference>
<dbReference type="Proteomes" id="UP000075320">
    <property type="component" value="Unassembled WGS sequence"/>
</dbReference>
<dbReference type="AlphaFoldDB" id="A0A150WLX2"/>
<accession>A0A150WLX2</accession>
<comment type="caution">
    <text evidence="2">The sequence shown here is derived from an EMBL/GenBank/DDBJ whole genome shotgun (WGS) entry which is preliminary data.</text>
</comment>
<dbReference type="OrthoDB" id="5296175at2"/>
<gene>
    <name evidence="2" type="ORF">AZI86_12075</name>
</gene>
<dbReference type="PROSITE" id="PS50943">
    <property type="entry name" value="HTH_CROC1"/>
    <property type="match status" value="1"/>
</dbReference>
<reference evidence="2 3" key="1">
    <citation type="submission" date="2016-03" db="EMBL/GenBank/DDBJ databases">
        <authorList>
            <person name="Ploux O."/>
        </authorList>
    </citation>
    <scope>NUCLEOTIDE SEQUENCE [LARGE SCALE GENOMIC DNA]</scope>
    <source>
        <strain evidence="2 3">R0</strain>
    </source>
</reference>
<dbReference type="Gene3D" id="1.10.260.40">
    <property type="entry name" value="lambda repressor-like DNA-binding domains"/>
    <property type="match status" value="1"/>
</dbReference>
<dbReference type="InterPro" id="IPR001387">
    <property type="entry name" value="Cro/C1-type_HTH"/>
</dbReference>
<dbReference type="InterPro" id="IPR010982">
    <property type="entry name" value="Lambda_DNA-bd_dom_sf"/>
</dbReference>
<feature type="domain" description="HTH cro/C1-type" evidence="1">
    <location>
        <begin position="5"/>
        <end position="60"/>
    </location>
</feature>
<evidence type="ECO:0000259" key="1">
    <source>
        <dbReference type="PROSITE" id="PS50943"/>
    </source>
</evidence>